<gene>
    <name evidence="1" type="ORF">AVEN_30759_1</name>
</gene>
<dbReference type="Pfam" id="PF05380">
    <property type="entry name" value="Peptidase_A17"/>
    <property type="match status" value="1"/>
</dbReference>
<accession>A0A4Y2KUP1</accession>
<evidence type="ECO:0008006" key="3">
    <source>
        <dbReference type="Google" id="ProtNLM"/>
    </source>
</evidence>
<sequence>MEQVFEVSESTVAYYMPHQGVLRPDSKSTPLRTVFDASCATTTGESLNSILANGGVIQDELFAILLRFRKNRIGLISDIKKMFRMISIDESQRDLLRIVWKESTDDSIKTYKMNRVVYVTTCAPYLARVLKQLVMDDGHNYPLAASAVSSDMYMDDLLTGTADIYSAKQLKEQLIALFRGGGMQLHKWSSNCKEVLANSEVSDGDVSLTIPDERKALELLWRPQQDSLAFSVFANVDTCESCKITKRSVLSTTARIFDPLGLISPVVTKAKLVMQEL</sequence>
<dbReference type="AlphaFoldDB" id="A0A4Y2KUP1"/>
<organism evidence="1 2">
    <name type="scientific">Araneus ventricosus</name>
    <name type="common">Orbweaver spider</name>
    <name type="synonym">Epeira ventricosa</name>
    <dbReference type="NCBI Taxonomy" id="182803"/>
    <lineage>
        <taxon>Eukaryota</taxon>
        <taxon>Metazoa</taxon>
        <taxon>Ecdysozoa</taxon>
        <taxon>Arthropoda</taxon>
        <taxon>Chelicerata</taxon>
        <taxon>Arachnida</taxon>
        <taxon>Araneae</taxon>
        <taxon>Araneomorphae</taxon>
        <taxon>Entelegynae</taxon>
        <taxon>Araneoidea</taxon>
        <taxon>Araneidae</taxon>
        <taxon>Araneus</taxon>
    </lineage>
</organism>
<proteinExistence type="predicted"/>
<protein>
    <recommendedName>
        <fullName evidence="3">Reverse transcriptase domain-containing protein</fullName>
    </recommendedName>
</protein>
<dbReference type="GO" id="GO:0071897">
    <property type="term" value="P:DNA biosynthetic process"/>
    <property type="evidence" value="ECO:0007669"/>
    <property type="project" value="UniProtKB-ARBA"/>
</dbReference>
<dbReference type="OrthoDB" id="6432823at2759"/>
<dbReference type="EMBL" id="BGPR01116089">
    <property type="protein sequence ID" value="GBN06008.1"/>
    <property type="molecule type" value="Genomic_DNA"/>
</dbReference>
<dbReference type="Proteomes" id="UP000499080">
    <property type="component" value="Unassembled WGS sequence"/>
</dbReference>
<evidence type="ECO:0000313" key="1">
    <source>
        <dbReference type="EMBL" id="GBN06008.1"/>
    </source>
</evidence>
<evidence type="ECO:0000313" key="2">
    <source>
        <dbReference type="Proteomes" id="UP000499080"/>
    </source>
</evidence>
<name>A0A4Y2KUP1_ARAVE</name>
<reference evidence="1 2" key="1">
    <citation type="journal article" date="2019" name="Sci. Rep.">
        <title>Orb-weaving spider Araneus ventricosus genome elucidates the spidroin gene catalogue.</title>
        <authorList>
            <person name="Kono N."/>
            <person name="Nakamura H."/>
            <person name="Ohtoshi R."/>
            <person name="Moran D.A.P."/>
            <person name="Shinohara A."/>
            <person name="Yoshida Y."/>
            <person name="Fujiwara M."/>
            <person name="Mori M."/>
            <person name="Tomita M."/>
            <person name="Arakawa K."/>
        </authorList>
    </citation>
    <scope>NUCLEOTIDE SEQUENCE [LARGE SCALE GENOMIC DNA]</scope>
</reference>
<dbReference type="InterPro" id="IPR043502">
    <property type="entry name" value="DNA/RNA_pol_sf"/>
</dbReference>
<comment type="caution">
    <text evidence="1">The sequence shown here is derived from an EMBL/GenBank/DDBJ whole genome shotgun (WGS) entry which is preliminary data.</text>
</comment>
<dbReference type="InterPro" id="IPR008042">
    <property type="entry name" value="Retrotrans_Pao"/>
</dbReference>
<dbReference type="SUPFAM" id="SSF56672">
    <property type="entry name" value="DNA/RNA polymerases"/>
    <property type="match status" value="1"/>
</dbReference>
<keyword evidence="2" id="KW-1185">Reference proteome</keyword>
<dbReference type="PANTHER" id="PTHR47331">
    <property type="entry name" value="PHD-TYPE DOMAIN-CONTAINING PROTEIN"/>
    <property type="match status" value="1"/>
</dbReference>